<dbReference type="Pfam" id="PF04134">
    <property type="entry name" value="DCC1-like"/>
    <property type="match status" value="1"/>
</dbReference>
<dbReference type="RefSeq" id="WP_306736278.1">
    <property type="nucleotide sequence ID" value="NZ_JANHAX010000004.1"/>
</dbReference>
<dbReference type="InterPro" id="IPR007263">
    <property type="entry name" value="DCC1-like"/>
</dbReference>
<dbReference type="AlphaFoldDB" id="A0AAE3WEB1"/>
<reference evidence="1" key="1">
    <citation type="submission" date="2022-07" db="EMBL/GenBank/DDBJ databases">
        <authorList>
            <person name="Otstavnykh N."/>
            <person name="Isaeva M."/>
            <person name="Bystritskaya E."/>
        </authorList>
    </citation>
    <scope>NUCLEOTIDE SEQUENCE</scope>
    <source>
        <strain evidence="1">KCTC 52189</strain>
    </source>
</reference>
<dbReference type="PANTHER" id="PTHR34290">
    <property type="entry name" value="SI:CH73-390P7.2"/>
    <property type="match status" value="1"/>
</dbReference>
<name>A0AAE3WEB1_9RHOB</name>
<dbReference type="PANTHER" id="PTHR34290:SF2">
    <property type="entry name" value="OS04G0668800 PROTEIN"/>
    <property type="match status" value="1"/>
</dbReference>
<protein>
    <submittedName>
        <fullName evidence="1">DUF393 domain-containing protein</fullName>
    </submittedName>
</protein>
<reference evidence="1" key="2">
    <citation type="submission" date="2023-02" db="EMBL/GenBank/DDBJ databases">
        <title>'Rhodoalgimonas zhirmunskyi' gen. nov., isolated from a red alga.</title>
        <authorList>
            <person name="Nedashkovskaya O.I."/>
            <person name="Otstavnykh N.Y."/>
            <person name="Bystritskaya E.P."/>
            <person name="Balabanova L.A."/>
            <person name="Isaeva M.P."/>
        </authorList>
    </citation>
    <scope>NUCLEOTIDE SEQUENCE</scope>
    <source>
        <strain evidence="1">KCTC 52189</strain>
    </source>
</reference>
<accession>A0AAE3WEB1</accession>
<comment type="caution">
    <text evidence="1">The sequence shown here is derived from an EMBL/GenBank/DDBJ whole genome shotgun (WGS) entry which is preliminary data.</text>
</comment>
<evidence type="ECO:0000313" key="2">
    <source>
        <dbReference type="Proteomes" id="UP001226762"/>
    </source>
</evidence>
<organism evidence="1 2">
    <name type="scientific">Marimonas arenosa</name>
    <dbReference type="NCBI Taxonomy" id="1795305"/>
    <lineage>
        <taxon>Bacteria</taxon>
        <taxon>Pseudomonadati</taxon>
        <taxon>Pseudomonadota</taxon>
        <taxon>Alphaproteobacteria</taxon>
        <taxon>Rhodobacterales</taxon>
        <taxon>Paracoccaceae</taxon>
        <taxon>Marimonas</taxon>
    </lineage>
</organism>
<sequence>MRGGARAETDGQADRTTVYYDGACPLCRAEISFYTSRDAAGRLELVDVSQPNAALPEDLERDAALARFHVMTPAGRLRSGAAGFAALWAEVPGWGWAAKVAGRPGMSAVLELGYRLFLRMRPAIVRLFVASQGLRAGWRRREKG</sequence>
<dbReference type="Proteomes" id="UP001226762">
    <property type="component" value="Unassembled WGS sequence"/>
</dbReference>
<proteinExistence type="predicted"/>
<gene>
    <name evidence="1" type="ORF">NO357_13880</name>
</gene>
<keyword evidence="2" id="KW-1185">Reference proteome</keyword>
<dbReference type="EMBL" id="JANHAX010000004">
    <property type="protein sequence ID" value="MDQ2090989.1"/>
    <property type="molecule type" value="Genomic_DNA"/>
</dbReference>
<dbReference type="GO" id="GO:0015035">
    <property type="term" value="F:protein-disulfide reductase activity"/>
    <property type="evidence" value="ECO:0007669"/>
    <property type="project" value="InterPro"/>
</dbReference>
<dbReference type="InterPro" id="IPR044691">
    <property type="entry name" value="DCC1_Trx"/>
</dbReference>
<evidence type="ECO:0000313" key="1">
    <source>
        <dbReference type="EMBL" id="MDQ2090989.1"/>
    </source>
</evidence>